<name>A0ABT6Q4V5_9PROT</name>
<comment type="subunit">
    <text evidence="1">Binds to the N-terminal domain of the chaperone ClpA.</text>
</comment>
<dbReference type="GO" id="GO:0006508">
    <property type="term" value="P:proteolysis"/>
    <property type="evidence" value="ECO:0007669"/>
    <property type="project" value="UniProtKB-KW"/>
</dbReference>
<proteinExistence type="inferred from homology"/>
<keyword evidence="3" id="KW-0378">Hydrolase</keyword>
<comment type="similarity">
    <text evidence="1">Belongs to the ClpS family.</text>
</comment>
<evidence type="ECO:0000256" key="1">
    <source>
        <dbReference type="HAMAP-Rule" id="MF_00302"/>
    </source>
</evidence>
<dbReference type="Pfam" id="PF02617">
    <property type="entry name" value="ClpS"/>
    <property type="match status" value="1"/>
</dbReference>
<dbReference type="SUPFAM" id="SSF54736">
    <property type="entry name" value="ClpS-like"/>
    <property type="match status" value="1"/>
</dbReference>
<feature type="domain" description="Adaptor protein ClpS core" evidence="2">
    <location>
        <begin position="36"/>
        <end position="113"/>
    </location>
</feature>
<dbReference type="InterPro" id="IPR014719">
    <property type="entry name" value="Ribosomal_bL12_C/ClpS-like"/>
</dbReference>
<accession>A0ABT6Q4V5</accession>
<keyword evidence="4" id="KW-1185">Reference proteome</keyword>
<comment type="function">
    <text evidence="1">Involved in the modulation of the specificity of the ClpAP-mediated ATP-dependent protein degradation.</text>
</comment>
<evidence type="ECO:0000259" key="2">
    <source>
        <dbReference type="Pfam" id="PF02617"/>
    </source>
</evidence>
<keyword evidence="3" id="KW-0645">Protease</keyword>
<protein>
    <recommendedName>
        <fullName evidence="1">ATP-dependent Clp protease adapter protein ClpS</fullName>
    </recommendedName>
</protein>
<reference evidence="3" key="1">
    <citation type="submission" date="2023-05" db="EMBL/GenBank/DDBJ databases">
        <title>Whole genome sequence of Commensalibacter sp.</title>
        <authorList>
            <person name="Charoenyingcharoen P."/>
            <person name="Yukphan P."/>
        </authorList>
    </citation>
    <scope>NUCLEOTIDE SEQUENCE</scope>
    <source>
        <strain evidence="3">TBRC 10068</strain>
    </source>
</reference>
<sequence length="119" mass="13834">MSVLLPFYHHTTQSTFSSTDSQILENVDSLSLQQTKKPPMYKIIMLNDDFTPMDFVVYVLESIFQKEKEEAIKIMYEIHNTGMGNCGAFTYEIAETKQNQVMQLSKKHQHPLQTILEKE</sequence>
<gene>
    <name evidence="1 3" type="primary">clpS</name>
    <name evidence="3" type="ORF">QJV33_01285</name>
</gene>
<dbReference type="Gene3D" id="3.30.1390.10">
    <property type="match status" value="1"/>
</dbReference>
<dbReference type="PANTHER" id="PTHR33473:SF19">
    <property type="entry name" value="ATP-DEPENDENT CLP PROTEASE ADAPTER PROTEIN CLPS"/>
    <property type="match status" value="1"/>
</dbReference>
<dbReference type="HAMAP" id="MF_00302">
    <property type="entry name" value="ClpS"/>
    <property type="match status" value="1"/>
</dbReference>
<dbReference type="RefSeq" id="WP_281461617.1">
    <property type="nucleotide sequence ID" value="NZ_JASBAN010000001.1"/>
</dbReference>
<comment type="caution">
    <text evidence="3">The sequence shown here is derived from an EMBL/GenBank/DDBJ whole genome shotgun (WGS) entry which is preliminary data.</text>
</comment>
<dbReference type="GO" id="GO:0008233">
    <property type="term" value="F:peptidase activity"/>
    <property type="evidence" value="ECO:0007669"/>
    <property type="project" value="UniProtKB-KW"/>
</dbReference>
<dbReference type="Proteomes" id="UP001431775">
    <property type="component" value="Unassembled WGS sequence"/>
</dbReference>
<dbReference type="NCBIfam" id="NF000672">
    <property type="entry name" value="PRK00033.1-5"/>
    <property type="match status" value="1"/>
</dbReference>
<dbReference type="InterPro" id="IPR022935">
    <property type="entry name" value="ClpS"/>
</dbReference>
<evidence type="ECO:0000313" key="3">
    <source>
        <dbReference type="EMBL" id="MDI2111935.1"/>
    </source>
</evidence>
<dbReference type="EMBL" id="JASBAN010000001">
    <property type="protein sequence ID" value="MDI2111935.1"/>
    <property type="molecule type" value="Genomic_DNA"/>
</dbReference>
<evidence type="ECO:0000313" key="4">
    <source>
        <dbReference type="Proteomes" id="UP001431775"/>
    </source>
</evidence>
<dbReference type="PANTHER" id="PTHR33473">
    <property type="entry name" value="ATP-DEPENDENT CLP PROTEASE ADAPTER PROTEIN CLPS1, CHLOROPLASTIC"/>
    <property type="match status" value="1"/>
</dbReference>
<dbReference type="InterPro" id="IPR003769">
    <property type="entry name" value="ClpS_core"/>
</dbReference>
<organism evidence="3 4">
    <name type="scientific">Commensalibacter nepenthis</name>
    <dbReference type="NCBI Taxonomy" id="3043872"/>
    <lineage>
        <taxon>Bacteria</taxon>
        <taxon>Pseudomonadati</taxon>
        <taxon>Pseudomonadota</taxon>
        <taxon>Alphaproteobacteria</taxon>
        <taxon>Acetobacterales</taxon>
        <taxon>Acetobacteraceae</taxon>
    </lineage>
</organism>